<evidence type="ECO:0000313" key="3">
    <source>
        <dbReference type="EMBL" id="ABD79438.1"/>
    </source>
</evidence>
<dbReference type="PANTHER" id="PTHR23028">
    <property type="entry name" value="ACETYLTRANSFERASE"/>
    <property type="match status" value="1"/>
</dbReference>
<dbReference type="Pfam" id="PF01757">
    <property type="entry name" value="Acyl_transf_3"/>
    <property type="match status" value="1"/>
</dbReference>
<dbReference type="InterPro" id="IPR050879">
    <property type="entry name" value="Acyltransferase_3"/>
</dbReference>
<keyword evidence="3" id="KW-0808">Transferase</keyword>
<dbReference type="KEGG" id="sde:Sde_0174"/>
<keyword evidence="4" id="KW-1185">Reference proteome</keyword>
<dbReference type="GO" id="GO:0016020">
    <property type="term" value="C:membrane"/>
    <property type="evidence" value="ECO:0007669"/>
    <property type="project" value="TreeGrafter"/>
</dbReference>
<feature type="transmembrane region" description="Helical" evidence="1">
    <location>
        <begin position="258"/>
        <end position="280"/>
    </location>
</feature>
<dbReference type="Proteomes" id="UP000001947">
    <property type="component" value="Chromosome"/>
</dbReference>
<feature type="transmembrane region" description="Helical" evidence="1">
    <location>
        <begin position="168"/>
        <end position="187"/>
    </location>
</feature>
<keyword evidence="1" id="KW-0812">Transmembrane</keyword>
<dbReference type="eggNOG" id="COG1835">
    <property type="taxonomic scope" value="Bacteria"/>
</dbReference>
<dbReference type="InterPro" id="IPR002656">
    <property type="entry name" value="Acyl_transf_3_dom"/>
</dbReference>
<accession>Q21PE1</accession>
<name>Q21PE1_SACD2</name>
<dbReference type="EMBL" id="CP000282">
    <property type="protein sequence ID" value="ABD79438.1"/>
    <property type="molecule type" value="Genomic_DNA"/>
</dbReference>
<feature type="transmembrane region" description="Helical" evidence="1">
    <location>
        <begin position="292"/>
        <end position="313"/>
    </location>
</feature>
<keyword evidence="1" id="KW-1133">Transmembrane helix</keyword>
<dbReference type="GeneID" id="98611882"/>
<evidence type="ECO:0000313" key="4">
    <source>
        <dbReference type="Proteomes" id="UP000001947"/>
    </source>
</evidence>
<feature type="domain" description="Acyltransferase 3" evidence="2">
    <location>
        <begin position="15"/>
        <end position="343"/>
    </location>
</feature>
<keyword evidence="1" id="KW-0472">Membrane</keyword>
<dbReference type="HOGENOM" id="CLU_005679_1_2_6"/>
<gene>
    <name evidence="3" type="ordered locus">Sde_0174</name>
</gene>
<feature type="transmembrane region" description="Helical" evidence="1">
    <location>
        <begin position="39"/>
        <end position="61"/>
    </location>
</feature>
<feature type="transmembrane region" description="Helical" evidence="1">
    <location>
        <begin position="325"/>
        <end position="346"/>
    </location>
</feature>
<dbReference type="PANTHER" id="PTHR23028:SF53">
    <property type="entry name" value="ACYL_TRANSF_3 DOMAIN-CONTAINING PROTEIN"/>
    <property type="match status" value="1"/>
</dbReference>
<keyword evidence="3" id="KW-0012">Acyltransferase</keyword>
<protein>
    <submittedName>
        <fullName evidence="3">Acyltransferase 3</fullName>
    </submittedName>
</protein>
<dbReference type="GO" id="GO:0009103">
    <property type="term" value="P:lipopolysaccharide biosynthetic process"/>
    <property type="evidence" value="ECO:0007669"/>
    <property type="project" value="TreeGrafter"/>
</dbReference>
<feature type="transmembrane region" description="Helical" evidence="1">
    <location>
        <begin position="233"/>
        <end position="252"/>
    </location>
</feature>
<sequence>MTLLQSKFDLTYSPALNGLRGYAILLVIIFHAAPHDWLIGGYLGVDVFFTLSGFLITNLLIKECLGKKRINLKNFYLRRCLRLLPALLLVITGFTIFSLIAFDRGAIIRSAIDSVIVLANVANWPRAFGIWRPEWLGNTWSLSIEEQFYLLWPPVLYFLTKRNVQLSTLIKIAIGIAILAWGWRIYLTTQGADWMRVYNGTDTRIDSLLIGAALGIAVYLASFDGFIHANRKLISYLAVTASLIILGLSTIVSFKSPLLYYFILVIVELCTCVIILNACYEGPSIIKKALELPILVWLGSISYSLYLWHYPIFRALREMAEFSPLLILIVGTGISVCIAALSYYFVEKPILAYKQKLH</sequence>
<proteinExistence type="predicted"/>
<feature type="transmembrane region" description="Helical" evidence="1">
    <location>
        <begin position="12"/>
        <end position="33"/>
    </location>
</feature>
<feature type="transmembrane region" description="Helical" evidence="1">
    <location>
        <begin position="207"/>
        <end position="226"/>
    </location>
</feature>
<evidence type="ECO:0000259" key="2">
    <source>
        <dbReference type="Pfam" id="PF01757"/>
    </source>
</evidence>
<evidence type="ECO:0000256" key="1">
    <source>
        <dbReference type="SAM" id="Phobius"/>
    </source>
</evidence>
<organism evidence="3 4">
    <name type="scientific">Saccharophagus degradans (strain 2-40 / ATCC 43961 / DSM 17024)</name>
    <dbReference type="NCBI Taxonomy" id="203122"/>
    <lineage>
        <taxon>Bacteria</taxon>
        <taxon>Pseudomonadati</taxon>
        <taxon>Pseudomonadota</taxon>
        <taxon>Gammaproteobacteria</taxon>
        <taxon>Cellvibrionales</taxon>
        <taxon>Cellvibrionaceae</taxon>
        <taxon>Saccharophagus</taxon>
    </lineage>
</organism>
<dbReference type="STRING" id="203122.Sde_0174"/>
<dbReference type="AlphaFoldDB" id="Q21PE1"/>
<dbReference type="OrthoDB" id="9767863at2"/>
<dbReference type="RefSeq" id="WP_011466662.1">
    <property type="nucleotide sequence ID" value="NC_007912.1"/>
</dbReference>
<reference evidence="3 4" key="1">
    <citation type="journal article" date="2008" name="PLoS Genet.">
        <title>Complete genome sequence of the complex carbohydrate-degrading marine bacterium, Saccharophagus degradans strain 2-40 T.</title>
        <authorList>
            <person name="Weiner R.M."/>
            <person name="Taylor L.E.II."/>
            <person name="Henrissat B."/>
            <person name="Hauser L."/>
            <person name="Land M."/>
            <person name="Coutinho P.M."/>
            <person name="Rancurel C."/>
            <person name="Saunders E.H."/>
            <person name="Longmire A.G."/>
            <person name="Zhang H."/>
            <person name="Bayer E.A."/>
            <person name="Gilbert H.J."/>
            <person name="Larimer F."/>
            <person name="Zhulin I.B."/>
            <person name="Ekborg N.A."/>
            <person name="Lamed R."/>
            <person name="Richardson P.M."/>
            <person name="Borovok I."/>
            <person name="Hutcheson S."/>
        </authorList>
    </citation>
    <scope>NUCLEOTIDE SEQUENCE [LARGE SCALE GENOMIC DNA]</scope>
    <source>
        <strain evidence="4">2-40 / ATCC 43961 / DSM 17024</strain>
    </source>
</reference>
<dbReference type="GO" id="GO:0016747">
    <property type="term" value="F:acyltransferase activity, transferring groups other than amino-acyl groups"/>
    <property type="evidence" value="ECO:0007669"/>
    <property type="project" value="InterPro"/>
</dbReference>
<feature type="transmembrane region" description="Helical" evidence="1">
    <location>
        <begin position="81"/>
        <end position="100"/>
    </location>
</feature>